<evidence type="ECO:0000313" key="2">
    <source>
        <dbReference type="EMBL" id="NOU51938.1"/>
    </source>
</evidence>
<feature type="signal peptide" evidence="1">
    <location>
        <begin position="1"/>
        <end position="22"/>
    </location>
</feature>
<dbReference type="EMBL" id="JABBPG010000007">
    <property type="protein sequence ID" value="NOU51938.1"/>
    <property type="molecule type" value="Genomic_DNA"/>
</dbReference>
<dbReference type="InterPro" id="IPR028994">
    <property type="entry name" value="Integrin_alpha_N"/>
</dbReference>
<dbReference type="RefSeq" id="WP_171626996.1">
    <property type="nucleotide sequence ID" value="NZ_JABBPG010000007.1"/>
</dbReference>
<proteinExistence type="predicted"/>
<gene>
    <name evidence="2" type="ORF">HG263_15505</name>
</gene>
<keyword evidence="3" id="KW-1185">Reference proteome</keyword>
<dbReference type="SUPFAM" id="SSF69318">
    <property type="entry name" value="Integrin alpha N-terminal domain"/>
    <property type="match status" value="1"/>
</dbReference>
<evidence type="ECO:0000256" key="1">
    <source>
        <dbReference type="SAM" id="SignalP"/>
    </source>
</evidence>
<dbReference type="PANTHER" id="PTHR46580">
    <property type="entry name" value="SENSOR KINASE-RELATED"/>
    <property type="match status" value="1"/>
</dbReference>
<name>A0A849VGV6_9GAMM</name>
<accession>A0A849VGV6</accession>
<evidence type="ECO:0000313" key="3">
    <source>
        <dbReference type="Proteomes" id="UP000586305"/>
    </source>
</evidence>
<comment type="caution">
    <text evidence="2">The sequence shown here is derived from an EMBL/GenBank/DDBJ whole genome shotgun (WGS) entry which is preliminary data.</text>
</comment>
<dbReference type="Proteomes" id="UP000586305">
    <property type="component" value="Unassembled WGS sequence"/>
</dbReference>
<protein>
    <submittedName>
        <fullName evidence="2">VCBS repeat-containing protein</fullName>
    </submittedName>
</protein>
<dbReference type="Gene3D" id="2.130.10.130">
    <property type="entry name" value="Integrin alpha, N-terminal"/>
    <property type="match status" value="1"/>
</dbReference>
<reference evidence="2 3" key="1">
    <citation type="submission" date="2020-04" db="EMBL/GenBank/DDBJ databases">
        <title>Pseudoalteromonas caenipelagi sp. nov., isolated from a tidal flat.</title>
        <authorList>
            <person name="Park S."/>
            <person name="Yoon J.-H."/>
        </authorList>
    </citation>
    <scope>NUCLEOTIDE SEQUENCE [LARGE SCALE GENOMIC DNA]</scope>
    <source>
        <strain evidence="2 3">JBTF-M23</strain>
    </source>
</reference>
<sequence>MEKRSYLLRGAALILTAYSSIASAVKVHTSDVPWKYSMIDGKGQEYNNALVADLDGNGTDDIVLQEVSDRGYVSTQGMLVLLSRATAGAGKYDENEQRAEWSSLFNAGTAEFRDQLNYPGYLRGFSSVKSNLFAANMASSKGVEIFRQNKADSYDGRYYASDFYTVDVHGAREEAPDKQKIDINFRNDLVEGLVFIHAPDELAFADFDHDGLDDIFVQITGIGNGYKKDGSIYYNKNFKIYQNAPIRMADGSDGIAQQDLLSSSGLLNGANAHIRFGDFNGDGYPDILRWDKTETSEFINVKTTEGHSKIDIWFGLSTPGTFKRSYLYLDGDFNHQKNSNDPQVKESFKKYSKEQVRIGDFNGDGSDDIVFIDDYNYTVYISHAVKVTVDQAGKETITRSTDALFSSVTVEDQTVYNNTNFISIADFNNDGMDDIGAWNGIPYILYASYTNTSDTAAQGLSFTGIESSRTIDQNGSFNNHFSGYTSSRYHKMAHGDFNNDGYTDILLLPKSTDNPVVYLTPPYNPLSAINQPSYSEVNHMTGLTYKNKNFVFFAEGNDIKYIYKDEHGWSKAQTLPFYHQNNDSRCNNDKPENTTFLTDATLAGVDTKGQGKYFSPVCNASYDGQVFDVTSDGQYLYLFRANGYANNSKVLAERFDFAPVDKKLIRLSESRYKLSGKRYASSQGSEVITTPGDKQNFTESADISTKDSSNMPFYEPAFIVPFSIGELSNDASCKVTALSASTLGEGKGQQRFVVTTAVSNACSSNPKLVVASYRKGSEQIFDNSDYTYLQDGKAEKVSPWYHSTYFYARNVRNLDTAVVQTSAPAVLNGEQGTHIFDRELVISSAYEDEGDGKVLTYNLPLDKLGQIKNDTPRGWSFTLMDTDLNITPRLYEGTDGLLYNMWRRDSKGDLVYNVKDTTLIKQRTWRHEESAYVNMLVSNWGETEGDSVRTFEFPHSWPVAIDDQPDSLRRALMIPRDAEERKPPQWSPKFGTFFRGNDMVLAKGVTPMTFTGGRLSEFGGQKQGIMIQEYVEPLKQADGRFKFAFSEVPMGKLKATFNGRHVVSTTPYGYIEGAPPVPRENLGRDQNGRWGYSGALADVEIEINIGTTVSNAIDSTGGGKVSLYETAGIKTPIVSSSLKLYVNASGGKIWGNEEEFSLSKTIVRKSFMTGNVPGRVCEQGESAYLQPCYETDDKGNKTVELWAPHTEGTLFVSTLSASRYALHHPETGRLVGYVLDFSDAAINDETINFKMNPNYLVAGSLDGFIGPKKVNGVGQSYFNPREELVWRIKDKRQQDELLARHNAAKTDTSGTSAQEFINDKLLISEIAVSDGGFQSKNEIAAGSITDHYGFEANVDFGVDFEVDSSGTGFGVGVGGYFSRTFKQAKDTQSSISFVANIDHGVTSEVQDENNNTLPWAVDKYNSRSYFLPASAQNLNIFFDKVVSPHLLTGENIHDSEIQTAALLKKLRASSVPVWRVTHRVDGVSRYIPNPN</sequence>
<feature type="chain" id="PRO_5032461598" evidence="1">
    <location>
        <begin position="23"/>
        <end position="1491"/>
    </location>
</feature>
<organism evidence="2 3">
    <name type="scientific">Pseudoalteromonas caenipelagi</name>
    <dbReference type="NCBI Taxonomy" id="2726988"/>
    <lineage>
        <taxon>Bacteria</taxon>
        <taxon>Pseudomonadati</taxon>
        <taxon>Pseudomonadota</taxon>
        <taxon>Gammaproteobacteria</taxon>
        <taxon>Alteromonadales</taxon>
        <taxon>Pseudoalteromonadaceae</taxon>
        <taxon>Pseudoalteromonas</taxon>
    </lineage>
</organism>
<keyword evidence="1" id="KW-0732">Signal</keyword>